<gene>
    <name evidence="3" type="ORF">KGQ19_04575</name>
</gene>
<feature type="region of interest" description="Disordered" evidence="1">
    <location>
        <begin position="1664"/>
        <end position="1689"/>
    </location>
</feature>
<dbReference type="SUPFAM" id="SSF51294">
    <property type="entry name" value="Hedgehog/intein (Hint) domain"/>
    <property type="match status" value="1"/>
</dbReference>
<dbReference type="RefSeq" id="WP_212007788.1">
    <property type="nucleotide sequence ID" value="NZ_JAAFYZ010000010.1"/>
</dbReference>
<proteinExistence type="predicted"/>
<dbReference type="Pfam" id="PF07591">
    <property type="entry name" value="PT-HINT"/>
    <property type="match status" value="1"/>
</dbReference>
<evidence type="ECO:0008006" key="5">
    <source>
        <dbReference type="Google" id="ProtNLM"/>
    </source>
</evidence>
<feature type="compositionally biased region" description="Low complexity" evidence="1">
    <location>
        <begin position="1664"/>
        <end position="1684"/>
    </location>
</feature>
<sequence>MTGALVAAMAAGLSSATMVADQSPSPVADGYDANHWSTATNSGWIYSSDWGVQGRHDLCHFGNYLFVLQPVQQAALKPLLAGSDADRAANIGVERPHFDGPELGTASQQDSDAFKAWVAKTQDSWNAHRSVLTSVDYQPTDQDIDPAVGALGWLLIPDFSSDAWKFHSQSGYPDDSTPPQADQAALDRAKAIAAADPTIQVSPGTDAFDVADFITREGPVTAANVPAPGTIEFRTDVENLKTRWGACDASNPIDAYDVLRPEVEAASAEWQAELASQAGQRDDIVGAFLAAGADLNKVSDAMIEAMWESWTGQRLAEAQRAEARWDQADLSADQSADIARVKQDMADVKSHIQAQLDIANAAAADAHTQVAKINADQGAAAGIAKAEGAPYGRGLLYAQQAAQVAKASSAAVDAAVLTVQTAQSAVGASAADAAAAWSKMQAQSAALDAQFRKAEAAEAADQAHKAAADAADRAKQAQDKVADAHAARGVAEKAQADAAAQATLAKTKRAAAEDARSRADAAAATAQTQRATAAKAQSDASTQQQATAAADKTSAAAVATLKTKATTAADAETQAARARADSVTAQSLKDVTAARAKSADAAAAAAVGTAAAADAKKAADAADAAAASAATAADTASKAADQASAAAVTARAAATTAAADATKAQAATADAHTAAAKSQAAAWDAHAAAADADATAVAAARDAVQAQTDADAAAVAAAQAKGSADAAKKDADTAVAAATTAAGQAQAAASSALAARDAASGANTAAAQSLALGAPYRQTDTTAGLAGVVADNSQTLSQAQSATAQAASDAAAKAAADAKALADQASGDAKDSANSASAAAADSASATASSVAARKSAADVATEAAAAKTADDAAAVSAAQALTDAQAADAASAAATASSNSANQAATDAEKDATLAHTNAVSAHNDADALKKAADQARAAADAAANSAATAVADAQKAADASDAALTQAIKDEKDRETAAANAAASTDANNWTVSSPVGVQVREDWCDLAGNLHAGGTNVQNAIATAFAGTEADRRAVSNVGWYDHDNSNFTNAEQTDRAAFDTWATAHTDAAVVQPLRDMMDPFFFGMPSDYYNVPNYSDDQRPLRANEADSAAHFQALTAAGQPTQAEIDRAVAIGTASSDPADKSPVTSVGGVISRDQLGKRDISYDVASYLTHGGYIQTAPASGTMEFRTEVEDLKARWSGCVATNPWDPHHVLTGVEAQATAEWQTELDAVAPQRNDITTASIAASADLHKAADAMDQAMTLAWAGQQFLDWQRYWSARPADYQFYGLDPALKDKAAANLVDLQNRIKAQLDIANAASTDAQTQAGKVTTDEAAAGDIAKTNGTPYGRGLSYAQQSGQVTKASAAASQAAALATETALHATQAGVSDAAALWSLADTQAHALQAQFARTAAQDAADQAHKAALAAADQATQAAAQATRAHNDRSTAEKAQAVAASQGAIAAGKRKDAQAQQAVADQAKADATKQQGIAAQNEGEAETQKTNAANAHGVADQAAAQAKSKADAAVAAESQAATARDAAVNAANAKDAADAHAQAANATAAAAVGTKAAGLAQDQANKANAAATQAAKAAAAAQTASDNAAQAAVTARADATRASSAAAKANSDAAGADAARDAAAAAALTAHAAAADAINAASQAAQNATNAQNDANNASSAAAKSQADADTARSEANQAAAGAIKTAGFAQAAAAAALAARDSASKTVDARNKAVQFGAPYQETDAAAGLAVLIGQDSKTLSQQQDTAAQAASDEAAKAAAAAKALADQANGDAKAAATAASQAAQDAVTAQQSANSARQSALAAATDSAATQSADAAATQAASQAAADAASAHTAADTASADASAASGSATAAEKDAAAAHTAANDAATEAAGAKDSAAAAQKSADTAAAAATTANSDAAAAQQAAADADAKARADADAAAKAAADQAAKNTATQDDTYAQSNATLHEAILEQLKARRLVLSWPGAQGMYLDDPQIIQMANDPETFCQANSGTPDCKAFNKAVNHAKWTLFGMVVATAGTVYGGVVLCEVPAVGGLCAAAADYMLSGTTDTLFAMMAAESAAIMAGPIAGEAAGDVLGGDAALAETDDQLAAKIEAKVAEEVQQQFAACGHSFAAGTDVLMADGSNEPIQDVRVDDLVANSAAGVADRQQHRVGLVHRTTADTDYTDLTINTSAGTQVITGTQNHPYYDYTAGGFVPAGKLRAGDRLQSADGSTATVQSVSDYTGSMVTYDLTIDGLHTYYVSHGGSPVLVHNTDTTSCMVVLGMGAQGDALAAQKNAMGEPAMTYNNRKPWGDPVDPNNLGSMPKWMDAVLKVTKDPNVPLAVELGGLKGLDSTTEGPTRDYLKGLVDARRDLTADRKTALKAHIDGLTNFSLAYYNAYVRGVAVTKQYGTDFQGIANSGEGTNWEISVLGFNTRREEREWNEIHWYANGLEIGGLGGGDSPQFIPPPDWDSLMTIAGQK</sequence>
<organism evidence="3 4">
    <name type="scientific">Catenulispora pinistramenti</name>
    <dbReference type="NCBI Taxonomy" id="2705254"/>
    <lineage>
        <taxon>Bacteria</taxon>
        <taxon>Bacillati</taxon>
        <taxon>Actinomycetota</taxon>
        <taxon>Actinomycetes</taxon>
        <taxon>Catenulisporales</taxon>
        <taxon>Catenulisporaceae</taxon>
        <taxon>Catenulispora</taxon>
    </lineage>
</organism>
<dbReference type="InterPro" id="IPR030934">
    <property type="entry name" value="Intein_C"/>
</dbReference>
<feature type="chain" id="PRO_5046464902" description="Methyl-accepting transducer domain-containing protein" evidence="2">
    <location>
        <begin position="20"/>
        <end position="2477"/>
    </location>
</feature>
<dbReference type="InterPro" id="IPR036844">
    <property type="entry name" value="Hint_dom_sf"/>
</dbReference>
<dbReference type="CDD" id="cd00081">
    <property type="entry name" value="Hint"/>
    <property type="match status" value="1"/>
</dbReference>
<accession>A0ABS5KIC0</accession>
<keyword evidence="2" id="KW-0732">Signal</keyword>
<dbReference type="EMBL" id="JAAFYZ010000010">
    <property type="protein sequence ID" value="MBS2546136.1"/>
    <property type="molecule type" value="Genomic_DNA"/>
</dbReference>
<feature type="region of interest" description="Disordered" evidence="1">
    <location>
        <begin position="467"/>
        <end position="488"/>
    </location>
</feature>
<reference evidence="3 4" key="1">
    <citation type="submission" date="2020-02" db="EMBL/GenBank/DDBJ databases">
        <title>Acidophilic actinobacteria isolated from forest soil.</title>
        <authorList>
            <person name="Golinska P."/>
        </authorList>
    </citation>
    <scope>NUCLEOTIDE SEQUENCE [LARGE SCALE GENOMIC DNA]</scope>
    <source>
        <strain evidence="3 4">NL8</strain>
    </source>
</reference>
<keyword evidence="4" id="KW-1185">Reference proteome</keyword>
<evidence type="ECO:0000256" key="1">
    <source>
        <dbReference type="SAM" id="MobiDB-lite"/>
    </source>
</evidence>
<comment type="caution">
    <text evidence="3">The sequence shown here is derived from an EMBL/GenBank/DDBJ whole genome shotgun (WGS) entry which is preliminary data.</text>
</comment>
<dbReference type="Proteomes" id="UP000730482">
    <property type="component" value="Unassembled WGS sequence"/>
</dbReference>
<dbReference type="Gene3D" id="2.170.16.10">
    <property type="entry name" value="Hedgehog/Intein (Hint) domain"/>
    <property type="match status" value="1"/>
</dbReference>
<evidence type="ECO:0000313" key="4">
    <source>
        <dbReference type="Proteomes" id="UP000730482"/>
    </source>
</evidence>
<evidence type="ECO:0000256" key="2">
    <source>
        <dbReference type="SAM" id="SignalP"/>
    </source>
</evidence>
<name>A0ABS5KIC0_9ACTN</name>
<dbReference type="PROSITE" id="PS50818">
    <property type="entry name" value="INTEIN_C_TER"/>
    <property type="match status" value="1"/>
</dbReference>
<feature type="signal peptide" evidence="2">
    <location>
        <begin position="1"/>
        <end position="19"/>
    </location>
</feature>
<protein>
    <recommendedName>
        <fullName evidence="5">Methyl-accepting transducer domain-containing protein</fullName>
    </recommendedName>
</protein>
<evidence type="ECO:0000313" key="3">
    <source>
        <dbReference type="EMBL" id="MBS2546136.1"/>
    </source>
</evidence>